<keyword evidence="3" id="KW-1185">Reference proteome</keyword>
<name>A0AAD7TSD0_9APHY</name>
<dbReference type="AlphaFoldDB" id="A0AAD7TSD0"/>
<proteinExistence type="predicted"/>
<feature type="region of interest" description="Disordered" evidence="1">
    <location>
        <begin position="1"/>
        <end position="32"/>
    </location>
</feature>
<sequence>MQQPLGAQLAQDDDDLSTRPLSITGPYGAITPDPHLVPPLRLHPLLSSSPPSPHRCLRRVGYSAPGRRFFLPPNSPDGSPRHAAYVFRTYTQHASRAASLPFISGAFMQIVCQRSLDVV</sequence>
<organism evidence="2 3">
    <name type="scientific">Trametes cubensis</name>
    <dbReference type="NCBI Taxonomy" id="1111947"/>
    <lineage>
        <taxon>Eukaryota</taxon>
        <taxon>Fungi</taxon>
        <taxon>Dikarya</taxon>
        <taxon>Basidiomycota</taxon>
        <taxon>Agaricomycotina</taxon>
        <taxon>Agaricomycetes</taxon>
        <taxon>Polyporales</taxon>
        <taxon>Polyporaceae</taxon>
        <taxon>Trametes</taxon>
    </lineage>
</organism>
<gene>
    <name evidence="2" type="ORF">ONZ51_g6867</name>
</gene>
<dbReference type="Proteomes" id="UP001215151">
    <property type="component" value="Unassembled WGS sequence"/>
</dbReference>
<accession>A0AAD7TSD0</accession>
<evidence type="ECO:0000313" key="2">
    <source>
        <dbReference type="EMBL" id="KAJ8474968.1"/>
    </source>
</evidence>
<dbReference type="EMBL" id="JAPEVG010000172">
    <property type="protein sequence ID" value="KAJ8474968.1"/>
    <property type="molecule type" value="Genomic_DNA"/>
</dbReference>
<evidence type="ECO:0000256" key="1">
    <source>
        <dbReference type="SAM" id="MobiDB-lite"/>
    </source>
</evidence>
<evidence type="ECO:0000313" key="3">
    <source>
        <dbReference type="Proteomes" id="UP001215151"/>
    </source>
</evidence>
<comment type="caution">
    <text evidence="2">The sequence shown here is derived from an EMBL/GenBank/DDBJ whole genome shotgun (WGS) entry which is preliminary data.</text>
</comment>
<protein>
    <submittedName>
        <fullName evidence="2">Uncharacterized protein</fullName>
    </submittedName>
</protein>
<reference evidence="2" key="1">
    <citation type="submission" date="2022-11" db="EMBL/GenBank/DDBJ databases">
        <title>Genome Sequence of Cubamyces cubensis.</title>
        <authorList>
            <person name="Buettner E."/>
        </authorList>
    </citation>
    <scope>NUCLEOTIDE SEQUENCE</scope>
    <source>
        <strain evidence="2">MPL-01</strain>
    </source>
</reference>